<feature type="compositionally biased region" description="Basic and acidic residues" evidence="5">
    <location>
        <begin position="9"/>
        <end position="21"/>
    </location>
</feature>
<feature type="transmembrane region" description="Helical" evidence="6">
    <location>
        <begin position="41"/>
        <end position="61"/>
    </location>
</feature>
<comment type="caution">
    <text evidence="7">The sequence shown here is derived from an EMBL/GenBank/DDBJ whole genome shotgun (WGS) entry which is preliminary data.</text>
</comment>
<proteinExistence type="predicted"/>
<sequence>MASRWARARRPDARVPKEKGGAPKTRTRPRTRERVKKKPQYLGVIAEYFPFLVFPYFFTYLAAAVEIVGSFCLAVGIFARPASLLLAGTMMNALAFHLMKFGPQRFPLNPESRGAYTYEPCLAFLGVTLYFAFAGPGKFAMRPHGF</sequence>
<comment type="subcellular location">
    <subcellularLocation>
        <location evidence="1">Membrane</location>
        <topology evidence="1">Multi-pass membrane protein</topology>
    </subcellularLocation>
</comment>
<gene>
    <name evidence="7" type="ORF">SO694_00010260</name>
</gene>
<evidence type="ECO:0000256" key="2">
    <source>
        <dbReference type="ARBA" id="ARBA00022692"/>
    </source>
</evidence>
<keyword evidence="4 6" id="KW-0472">Membrane</keyword>
<accession>A0ABR1GFG3</accession>
<evidence type="ECO:0000256" key="3">
    <source>
        <dbReference type="ARBA" id="ARBA00022989"/>
    </source>
</evidence>
<dbReference type="EMBL" id="JBBJCI010000023">
    <property type="protein sequence ID" value="KAK7254635.1"/>
    <property type="molecule type" value="Genomic_DNA"/>
</dbReference>
<dbReference type="Proteomes" id="UP001363151">
    <property type="component" value="Unassembled WGS sequence"/>
</dbReference>
<keyword evidence="8" id="KW-1185">Reference proteome</keyword>
<evidence type="ECO:0000313" key="7">
    <source>
        <dbReference type="EMBL" id="KAK7254635.1"/>
    </source>
</evidence>
<evidence type="ECO:0000256" key="6">
    <source>
        <dbReference type="SAM" id="Phobius"/>
    </source>
</evidence>
<evidence type="ECO:0000256" key="5">
    <source>
        <dbReference type="SAM" id="MobiDB-lite"/>
    </source>
</evidence>
<feature type="transmembrane region" description="Helical" evidence="6">
    <location>
        <begin position="115"/>
        <end position="133"/>
    </location>
</feature>
<keyword evidence="3 6" id="KW-1133">Transmembrane helix</keyword>
<organism evidence="7 8">
    <name type="scientific">Aureococcus anophagefferens</name>
    <name type="common">Harmful bloom alga</name>
    <dbReference type="NCBI Taxonomy" id="44056"/>
    <lineage>
        <taxon>Eukaryota</taxon>
        <taxon>Sar</taxon>
        <taxon>Stramenopiles</taxon>
        <taxon>Ochrophyta</taxon>
        <taxon>Pelagophyceae</taxon>
        <taxon>Pelagomonadales</taxon>
        <taxon>Pelagomonadaceae</taxon>
        <taxon>Aureococcus</taxon>
    </lineage>
</organism>
<feature type="region of interest" description="Disordered" evidence="5">
    <location>
        <begin position="1"/>
        <end position="33"/>
    </location>
</feature>
<name>A0ABR1GFG3_AURAN</name>
<evidence type="ECO:0000313" key="8">
    <source>
        <dbReference type="Proteomes" id="UP001363151"/>
    </source>
</evidence>
<dbReference type="Pfam" id="PF07681">
    <property type="entry name" value="DoxX"/>
    <property type="match status" value="1"/>
</dbReference>
<keyword evidence="2 6" id="KW-0812">Transmembrane</keyword>
<feature type="transmembrane region" description="Helical" evidence="6">
    <location>
        <begin position="67"/>
        <end position="94"/>
    </location>
</feature>
<evidence type="ECO:0000256" key="1">
    <source>
        <dbReference type="ARBA" id="ARBA00004141"/>
    </source>
</evidence>
<protein>
    <submittedName>
        <fullName evidence="7">DoxX-like protein</fullName>
    </submittedName>
</protein>
<evidence type="ECO:0000256" key="4">
    <source>
        <dbReference type="ARBA" id="ARBA00023136"/>
    </source>
</evidence>
<reference evidence="7 8" key="1">
    <citation type="submission" date="2024-03" db="EMBL/GenBank/DDBJ databases">
        <title>Aureococcus anophagefferens CCMP1851 and Kratosvirus quantuckense: Draft genome of a second virus-susceptible host strain in the model system.</title>
        <authorList>
            <person name="Chase E."/>
            <person name="Truchon A.R."/>
            <person name="Schepens W."/>
            <person name="Wilhelm S.W."/>
        </authorList>
    </citation>
    <scope>NUCLEOTIDE SEQUENCE [LARGE SCALE GENOMIC DNA]</scope>
    <source>
        <strain evidence="7 8">CCMP1851</strain>
    </source>
</reference>
<dbReference type="InterPro" id="IPR032808">
    <property type="entry name" value="DoxX"/>
</dbReference>